<dbReference type="InterPro" id="IPR023302">
    <property type="entry name" value="Pept_S9A_N"/>
</dbReference>
<feature type="domain" description="Peptidase S9A N-terminal" evidence="5">
    <location>
        <begin position="16"/>
        <end position="414"/>
    </location>
</feature>
<dbReference type="GO" id="GO:0070012">
    <property type="term" value="F:oligopeptidase activity"/>
    <property type="evidence" value="ECO:0007669"/>
    <property type="project" value="TreeGrafter"/>
</dbReference>
<evidence type="ECO:0000259" key="4">
    <source>
        <dbReference type="Pfam" id="PF00326"/>
    </source>
</evidence>
<dbReference type="Gene3D" id="3.40.50.1820">
    <property type="entry name" value="alpha/beta hydrolase"/>
    <property type="match status" value="1"/>
</dbReference>
<dbReference type="InterPro" id="IPR002470">
    <property type="entry name" value="Peptidase_S9A"/>
</dbReference>
<sequence length="699" mass="77618">MKKTIAAVMTAAMAAMTTVNASDPYLWLEEVESEQALDWVRAQNKRSLAELESDPRFADLYKDALSVLTSDARLAYGAIHNGQVYNFWQDEAHVRGLWRRADVERYRNGEPDWETLIDFDALAKAEGENWIKGDIACLSPAYRHCMIELSDGGKDAAYWREFDLETKTFVEGGFYLPEAKSWLAWVDVDTLLVGTDWGADALTTSGYPRQVRRWKRGASKGDAEIIMTVGVDDVWAFPVVEHDGDDTYEFILRGPSFFEREYHQIGADGALAKLPLPLNADMQGVLDGVAIFLLREDWAYRGHDYAQGSLIGYDLKTGEAENVFAASDSQSIEGVGVGKSSLIVQYLDDVSGKAARFSRNKKRGWISKDIKLPANGVVAIVSAGGGTDDAMVSFENLTTPDSLFYVTAKNKVSKIAETPPFYDATGVMVEQRFATSADGTKVPYFIMGQDAVLKQGNAPTIQYGYGGFLAPILPAYYEDPARPQHGALAGLMWVKRGGVMVLSNIRGGSEYGPRWHEAALKENRQRAFDDFIAISEDLIETGVTSPSKLGIIGRSNGGLLMGAMLTQRPELYAAIDIGVPLFDMKRYNKLLAGASWMGEYGNPDIEEEWAYISKYSPYQNLKADQPYPKVLLYTSTKDDRVHPGHARKAAARLAELGYDFYYYENIEGGHGGTANQKQLARRTALEYVYFFRQLMGEAE</sequence>
<dbReference type="Gene3D" id="2.130.10.120">
    <property type="entry name" value="Prolyl oligopeptidase, N-terminal domain"/>
    <property type="match status" value="1"/>
</dbReference>
<dbReference type="Pfam" id="PF02897">
    <property type="entry name" value="Peptidase_S9_N"/>
    <property type="match status" value="1"/>
</dbReference>
<dbReference type="InterPro" id="IPR029058">
    <property type="entry name" value="AB_hydrolase_fold"/>
</dbReference>
<dbReference type="PANTHER" id="PTHR42881:SF13">
    <property type="entry name" value="PROLYL ENDOPEPTIDASE"/>
    <property type="match status" value="1"/>
</dbReference>
<gene>
    <name evidence="6" type="ORF">MNBD_ALPHA05-854</name>
</gene>
<evidence type="ECO:0000256" key="3">
    <source>
        <dbReference type="ARBA" id="ARBA00022825"/>
    </source>
</evidence>
<dbReference type="SUPFAM" id="SSF53474">
    <property type="entry name" value="alpha/beta-Hydrolases"/>
    <property type="match status" value="1"/>
</dbReference>
<dbReference type="EMBL" id="UOEH01000104">
    <property type="protein sequence ID" value="VAV92947.1"/>
    <property type="molecule type" value="Genomic_DNA"/>
</dbReference>
<keyword evidence="3" id="KW-0720">Serine protease</keyword>
<accession>A0A3B0RLN7</accession>
<dbReference type="PANTHER" id="PTHR42881">
    <property type="entry name" value="PROLYL ENDOPEPTIDASE"/>
    <property type="match status" value="1"/>
</dbReference>
<dbReference type="EC" id="3.4.21.26" evidence="6"/>
<evidence type="ECO:0000256" key="2">
    <source>
        <dbReference type="ARBA" id="ARBA00022801"/>
    </source>
</evidence>
<dbReference type="InterPro" id="IPR051167">
    <property type="entry name" value="Prolyl_oligopep/macrocyclase"/>
</dbReference>
<keyword evidence="1" id="KW-0645">Protease</keyword>
<dbReference type="AlphaFoldDB" id="A0A3B0RLN7"/>
<protein>
    <submittedName>
        <fullName evidence="6">Prolyl endopeptidase</fullName>
        <ecNumber evidence="6">3.4.21.26</ecNumber>
    </submittedName>
</protein>
<evidence type="ECO:0000256" key="1">
    <source>
        <dbReference type="ARBA" id="ARBA00022670"/>
    </source>
</evidence>
<dbReference type="GO" id="GO:0004252">
    <property type="term" value="F:serine-type endopeptidase activity"/>
    <property type="evidence" value="ECO:0007669"/>
    <property type="project" value="UniProtKB-EC"/>
</dbReference>
<name>A0A3B0RLN7_9ZZZZ</name>
<dbReference type="Pfam" id="PF00326">
    <property type="entry name" value="Peptidase_S9"/>
    <property type="match status" value="1"/>
</dbReference>
<dbReference type="GO" id="GO:0005829">
    <property type="term" value="C:cytosol"/>
    <property type="evidence" value="ECO:0007669"/>
    <property type="project" value="TreeGrafter"/>
</dbReference>
<keyword evidence="2 6" id="KW-0378">Hydrolase</keyword>
<dbReference type="SUPFAM" id="SSF50993">
    <property type="entry name" value="Peptidase/esterase 'gauge' domain"/>
    <property type="match status" value="1"/>
</dbReference>
<dbReference type="InterPro" id="IPR001375">
    <property type="entry name" value="Peptidase_S9_cat"/>
</dbReference>
<feature type="domain" description="Peptidase S9 prolyl oligopeptidase catalytic" evidence="4">
    <location>
        <begin position="493"/>
        <end position="694"/>
    </location>
</feature>
<evidence type="ECO:0000313" key="6">
    <source>
        <dbReference type="EMBL" id="VAV92947.1"/>
    </source>
</evidence>
<dbReference type="GO" id="GO:0006508">
    <property type="term" value="P:proteolysis"/>
    <property type="evidence" value="ECO:0007669"/>
    <property type="project" value="UniProtKB-KW"/>
</dbReference>
<dbReference type="PRINTS" id="PR00862">
    <property type="entry name" value="PROLIGOPTASE"/>
</dbReference>
<organism evidence="6">
    <name type="scientific">hydrothermal vent metagenome</name>
    <dbReference type="NCBI Taxonomy" id="652676"/>
    <lineage>
        <taxon>unclassified sequences</taxon>
        <taxon>metagenomes</taxon>
        <taxon>ecological metagenomes</taxon>
    </lineage>
</organism>
<evidence type="ECO:0000259" key="5">
    <source>
        <dbReference type="Pfam" id="PF02897"/>
    </source>
</evidence>
<proteinExistence type="predicted"/>
<reference evidence="6" key="1">
    <citation type="submission" date="2018-06" db="EMBL/GenBank/DDBJ databases">
        <authorList>
            <person name="Zhirakovskaya E."/>
        </authorList>
    </citation>
    <scope>NUCLEOTIDE SEQUENCE</scope>
</reference>